<dbReference type="Proteomes" id="UP001465976">
    <property type="component" value="Unassembled WGS sequence"/>
</dbReference>
<dbReference type="Pfam" id="PF12937">
    <property type="entry name" value="F-box-like"/>
    <property type="match status" value="1"/>
</dbReference>
<evidence type="ECO:0000259" key="2">
    <source>
        <dbReference type="Pfam" id="PF12937"/>
    </source>
</evidence>
<reference evidence="3 4" key="1">
    <citation type="submission" date="2024-02" db="EMBL/GenBank/DDBJ databases">
        <title>A draft genome for the cacao thread blight pathogen Marasmius crinis-equi.</title>
        <authorList>
            <person name="Cohen S.P."/>
            <person name="Baruah I.K."/>
            <person name="Amoako-Attah I."/>
            <person name="Bukari Y."/>
            <person name="Meinhardt L.W."/>
            <person name="Bailey B.A."/>
        </authorList>
    </citation>
    <scope>NUCLEOTIDE SEQUENCE [LARGE SCALE GENOMIC DNA]</scope>
    <source>
        <strain evidence="3 4">GH-76</strain>
    </source>
</reference>
<accession>A0ABR3F870</accession>
<dbReference type="InterPro" id="IPR001810">
    <property type="entry name" value="F-box_dom"/>
</dbReference>
<proteinExistence type="predicted"/>
<feature type="compositionally biased region" description="Basic and acidic residues" evidence="1">
    <location>
        <begin position="1"/>
        <end position="14"/>
    </location>
</feature>
<dbReference type="InterPro" id="IPR036047">
    <property type="entry name" value="F-box-like_dom_sf"/>
</dbReference>
<feature type="region of interest" description="Disordered" evidence="1">
    <location>
        <begin position="1"/>
        <end position="20"/>
    </location>
</feature>
<evidence type="ECO:0000256" key="1">
    <source>
        <dbReference type="SAM" id="MobiDB-lite"/>
    </source>
</evidence>
<dbReference type="EMBL" id="JBAHYK010000768">
    <property type="protein sequence ID" value="KAL0571461.1"/>
    <property type="molecule type" value="Genomic_DNA"/>
</dbReference>
<sequence>MTEHSDADDSRFRSNDYIPSESEKPLLRELLQEEMTKIKGCEEEMDKLRTDFGKNLKTLESRKHGFQQNVKAYRSALSRSARHRRVPTELWRLIFSYACHPYSFRVDCEAYYDDIGDLIEQMPALRISQVCSRWRQIMKSSPSLWSSVCAMFTELGYNTSKALQIHFTNAQDCLLDIRLVRVEDESYDGDPKHQAIWKIISQHLPRCRLLSLRLLHWKSEFVVDGLSFPHLECLQEEGPSVDRQQAFWQVIRKHAPRLTKAAIADIDAPLPFSQLTSLDLRTIRNTDLARLRGVLVTCTVLEELSVRGFGRRGQHVPPNITPILLSGSLWKFGIYDNLSPIDPDSKVLRTFLTNARMPSLTCFEIQCLGWPASLVDLARYSQLIERVKITIRSSGATADFNVSHPLFAFLRALPELKHVELHVGASGRSAKGDDYASSSRQFLDSTLSLLETERTFSKLEHLSIRLLSLVLDLEVVEKVFKAVQVLKRRSMPLKEFHLAVDPALAAGGVVKKNDTKKYLVELEPVLAERVRNLGIRVVFMDGTLDGEGEPDFYYDDEE</sequence>
<dbReference type="SUPFAM" id="SSF81383">
    <property type="entry name" value="F-box domain"/>
    <property type="match status" value="1"/>
</dbReference>
<feature type="domain" description="F-box" evidence="2">
    <location>
        <begin position="85"/>
        <end position="149"/>
    </location>
</feature>
<comment type="caution">
    <text evidence="3">The sequence shown here is derived from an EMBL/GenBank/DDBJ whole genome shotgun (WGS) entry which is preliminary data.</text>
</comment>
<gene>
    <name evidence="3" type="ORF">V5O48_010496</name>
</gene>
<evidence type="ECO:0000313" key="3">
    <source>
        <dbReference type="EMBL" id="KAL0571461.1"/>
    </source>
</evidence>
<keyword evidence="4" id="KW-1185">Reference proteome</keyword>
<protein>
    <recommendedName>
        <fullName evidence="2">F-box domain-containing protein</fullName>
    </recommendedName>
</protein>
<evidence type="ECO:0000313" key="4">
    <source>
        <dbReference type="Proteomes" id="UP001465976"/>
    </source>
</evidence>
<dbReference type="Gene3D" id="1.20.1280.50">
    <property type="match status" value="1"/>
</dbReference>
<name>A0ABR3F870_9AGAR</name>
<organism evidence="3 4">
    <name type="scientific">Marasmius crinis-equi</name>
    <dbReference type="NCBI Taxonomy" id="585013"/>
    <lineage>
        <taxon>Eukaryota</taxon>
        <taxon>Fungi</taxon>
        <taxon>Dikarya</taxon>
        <taxon>Basidiomycota</taxon>
        <taxon>Agaricomycotina</taxon>
        <taxon>Agaricomycetes</taxon>
        <taxon>Agaricomycetidae</taxon>
        <taxon>Agaricales</taxon>
        <taxon>Marasmiineae</taxon>
        <taxon>Marasmiaceae</taxon>
        <taxon>Marasmius</taxon>
    </lineage>
</organism>